<evidence type="ECO:0000313" key="2">
    <source>
        <dbReference type="Ensembl" id="ENSGACP00000065585.1"/>
    </source>
</evidence>
<dbReference type="GeneTree" id="ENSGT00940000174275"/>
<feature type="signal peptide" evidence="1">
    <location>
        <begin position="1"/>
        <end position="17"/>
    </location>
</feature>
<dbReference type="AlphaFoldDB" id="A0AAQ4RPZ7"/>
<feature type="chain" id="PRO_5043030947" evidence="1">
    <location>
        <begin position="18"/>
        <end position="120"/>
    </location>
</feature>
<accession>A0AAQ4RPZ7</accession>
<reference evidence="2 3" key="1">
    <citation type="journal article" date="2021" name="G3 (Bethesda)">
        <title>Improved contiguity of the threespine stickleback genome using long-read sequencing.</title>
        <authorList>
            <person name="Nath S."/>
            <person name="Shaw D.E."/>
            <person name="White M.A."/>
        </authorList>
    </citation>
    <scope>NUCLEOTIDE SEQUENCE [LARGE SCALE GENOMIC DNA]</scope>
    <source>
        <strain evidence="2 3">Lake Benthic</strain>
    </source>
</reference>
<keyword evidence="3" id="KW-1185">Reference proteome</keyword>
<evidence type="ECO:0000256" key="1">
    <source>
        <dbReference type="SAM" id="SignalP"/>
    </source>
</evidence>
<sequence length="120" mass="12660">MPGGHIHAACFLQLVSASPLNIRANHSSPDGLQAENVTFTLSPTTVPSGCRVSSQSVSLGFSSRLDGGLNYCILYSLLTGSGLKFTPAFTELTNEWACLGYSLAPCRAKRAGSGPDLWIK</sequence>
<protein>
    <submittedName>
        <fullName evidence="2">Uncharacterized protein</fullName>
    </submittedName>
</protein>
<proteinExistence type="predicted"/>
<dbReference type="Proteomes" id="UP000007635">
    <property type="component" value="Chromosome XVI"/>
</dbReference>
<dbReference type="Ensembl" id="ENSGACT00000070060.1">
    <property type="protein sequence ID" value="ENSGACP00000065585.1"/>
    <property type="gene ID" value="ENSGACG00000023124.1"/>
</dbReference>
<reference evidence="2" key="3">
    <citation type="submission" date="2025-09" db="UniProtKB">
        <authorList>
            <consortium name="Ensembl"/>
        </authorList>
    </citation>
    <scope>IDENTIFICATION</scope>
</reference>
<dbReference type="PANTHER" id="PTHR38564">
    <property type="entry name" value="SI:CH73-250A16.5-RELATED"/>
    <property type="match status" value="1"/>
</dbReference>
<dbReference type="PANTHER" id="PTHR38564:SF2">
    <property type="entry name" value="WU:FC46H12 PRECURSOR"/>
    <property type="match status" value="1"/>
</dbReference>
<reference evidence="2" key="2">
    <citation type="submission" date="2025-08" db="UniProtKB">
        <authorList>
            <consortium name="Ensembl"/>
        </authorList>
    </citation>
    <scope>IDENTIFICATION</scope>
</reference>
<name>A0AAQ4RPZ7_GASAC</name>
<keyword evidence="1" id="KW-0732">Signal</keyword>
<evidence type="ECO:0000313" key="3">
    <source>
        <dbReference type="Proteomes" id="UP000007635"/>
    </source>
</evidence>
<organism evidence="2 3">
    <name type="scientific">Gasterosteus aculeatus aculeatus</name>
    <name type="common">three-spined stickleback</name>
    <dbReference type="NCBI Taxonomy" id="481459"/>
    <lineage>
        <taxon>Eukaryota</taxon>
        <taxon>Metazoa</taxon>
        <taxon>Chordata</taxon>
        <taxon>Craniata</taxon>
        <taxon>Vertebrata</taxon>
        <taxon>Euteleostomi</taxon>
        <taxon>Actinopterygii</taxon>
        <taxon>Neopterygii</taxon>
        <taxon>Teleostei</taxon>
        <taxon>Neoteleostei</taxon>
        <taxon>Acanthomorphata</taxon>
        <taxon>Eupercaria</taxon>
        <taxon>Perciformes</taxon>
        <taxon>Cottioidei</taxon>
        <taxon>Gasterosteales</taxon>
        <taxon>Gasterosteidae</taxon>
        <taxon>Gasterosteus</taxon>
    </lineage>
</organism>